<sequence length="160" mass="16243">MTGAQPKMAFVVAFALSCNGRDYAAGADIELDEALARPLLEAGAIRLPAAGQATVPPATDKAEAERLQGELSGAELRIAALQSDLAEAGEALESARKRNAELTVAHGEALAKLEASVEAEEAAKKAHAAEVEALSAQLTKAQADLAAAAAAASKRASRAT</sequence>
<comment type="caution">
    <text evidence="2">The sequence shown here is derived from an EMBL/GenBank/DDBJ whole genome shotgun (WGS) entry which is preliminary data.</text>
</comment>
<dbReference type="PROSITE" id="PS51257">
    <property type="entry name" value="PROKAR_LIPOPROTEIN"/>
    <property type="match status" value="1"/>
</dbReference>
<gene>
    <name evidence="2" type="ORF">ACG04Q_11865</name>
</gene>
<name>A0ABW7GJY5_9BURK</name>
<reference evidence="2 3" key="1">
    <citation type="submission" date="2024-08" db="EMBL/GenBank/DDBJ databases">
        <authorList>
            <person name="Lu H."/>
        </authorList>
    </citation>
    <scope>NUCLEOTIDE SEQUENCE [LARGE SCALE GENOMIC DNA]</scope>
    <source>
        <strain evidence="2 3">DXS20W</strain>
    </source>
</reference>
<evidence type="ECO:0000313" key="3">
    <source>
        <dbReference type="Proteomes" id="UP001606302"/>
    </source>
</evidence>
<evidence type="ECO:0000313" key="2">
    <source>
        <dbReference type="EMBL" id="MFG6462267.1"/>
    </source>
</evidence>
<accession>A0ABW7GJY5</accession>
<feature type="coiled-coil region" evidence="1">
    <location>
        <begin position="64"/>
        <end position="151"/>
    </location>
</feature>
<keyword evidence="3" id="KW-1185">Reference proteome</keyword>
<keyword evidence="1" id="KW-0175">Coiled coil</keyword>
<dbReference type="Proteomes" id="UP001606302">
    <property type="component" value="Unassembled WGS sequence"/>
</dbReference>
<dbReference type="EMBL" id="JBIGHX010000003">
    <property type="protein sequence ID" value="MFG6462267.1"/>
    <property type="molecule type" value="Genomic_DNA"/>
</dbReference>
<organism evidence="2 3">
    <name type="scientific">Pelomonas lactea</name>
    <dbReference type="NCBI Taxonomy" id="3299030"/>
    <lineage>
        <taxon>Bacteria</taxon>
        <taxon>Pseudomonadati</taxon>
        <taxon>Pseudomonadota</taxon>
        <taxon>Betaproteobacteria</taxon>
        <taxon>Burkholderiales</taxon>
        <taxon>Sphaerotilaceae</taxon>
        <taxon>Roseateles</taxon>
    </lineage>
</organism>
<evidence type="ECO:0000256" key="1">
    <source>
        <dbReference type="SAM" id="Coils"/>
    </source>
</evidence>
<dbReference type="RefSeq" id="WP_394511130.1">
    <property type="nucleotide sequence ID" value="NZ_JBIGHX010000003.1"/>
</dbReference>
<proteinExistence type="predicted"/>
<protein>
    <submittedName>
        <fullName evidence="2">Uncharacterized protein</fullName>
    </submittedName>
</protein>